<dbReference type="Proteomes" id="UP001155182">
    <property type="component" value="Unassembled WGS sequence"/>
</dbReference>
<reference evidence="1" key="1">
    <citation type="submission" date="2022-06" db="EMBL/GenBank/DDBJ databases">
        <title>Solitalea sp. MAHUQ-68 isolated from rhizospheric soil.</title>
        <authorList>
            <person name="Huq M.A."/>
        </authorList>
    </citation>
    <scope>NUCLEOTIDE SEQUENCE</scope>
    <source>
        <strain evidence="1">MAHUQ-68</strain>
    </source>
</reference>
<comment type="caution">
    <text evidence="1">The sequence shown here is derived from an EMBL/GenBank/DDBJ whole genome shotgun (WGS) entry which is preliminary data.</text>
</comment>
<proteinExistence type="predicted"/>
<gene>
    <name evidence="1" type="ORF">NF867_15505</name>
</gene>
<sequence length="423" mass="50370">MKKYLMHLPLSYNLRFILIILSVFVSSYCCMSQKLTNEVRLSKWSSEACDNTFDPYRLKTRVTNIEYTDTTTIFTVNFSDNCCATFKPAIRFYNNKLVFLPYEEYTGDYCTCNCCFTIRYEVFGLKEKKYSLYFNDKKIVLSDDFYDTVKPSFQYYNGKKINSINKYGFKEGLWVTFYKNGHEKEVSLYPEQSMYFEPKTIWSKGYHPNGNLSFYDRNDTSEAWFEDKELKYQFIEFKVDDTLYTKLLKKFDNKVVETEFLLKGYQTLKNGLQSDYAEGWQTETIYKRKYFKSGKPQSILGVDTSYTWFETGQVESKRYKSGMVKFDTKGQIVEQGFNWVERVPEFYIDLQNSLDVLFDSNNTIREISLNRDETTLGGVTGGNRYYWKWDAKKNLIESPKNWNEALPWERFNEMQVYFKKDRG</sequence>
<dbReference type="RefSeq" id="WP_252589295.1">
    <property type="nucleotide sequence ID" value="NZ_JAMWYS010000053.1"/>
</dbReference>
<evidence type="ECO:0000313" key="2">
    <source>
        <dbReference type="Proteomes" id="UP001155182"/>
    </source>
</evidence>
<dbReference type="EMBL" id="JAMWYS010000053">
    <property type="protein sequence ID" value="MCO4294267.1"/>
    <property type="molecule type" value="Genomic_DNA"/>
</dbReference>
<protein>
    <submittedName>
        <fullName evidence="1">Uncharacterized protein</fullName>
    </submittedName>
</protein>
<name>A0A9X2F3X7_9SPHI</name>
<organism evidence="1 2">
    <name type="scientific">Solitalea agri</name>
    <dbReference type="NCBI Taxonomy" id="2953739"/>
    <lineage>
        <taxon>Bacteria</taxon>
        <taxon>Pseudomonadati</taxon>
        <taxon>Bacteroidota</taxon>
        <taxon>Sphingobacteriia</taxon>
        <taxon>Sphingobacteriales</taxon>
        <taxon>Sphingobacteriaceae</taxon>
        <taxon>Solitalea</taxon>
    </lineage>
</organism>
<evidence type="ECO:0000313" key="1">
    <source>
        <dbReference type="EMBL" id="MCO4294267.1"/>
    </source>
</evidence>
<keyword evidence="2" id="KW-1185">Reference proteome</keyword>
<accession>A0A9X2F3X7</accession>
<dbReference type="AlphaFoldDB" id="A0A9X2F3X7"/>